<accession>A0ABD2IMR9</accession>
<evidence type="ECO:0000256" key="2">
    <source>
        <dbReference type="SAM" id="Phobius"/>
    </source>
</evidence>
<dbReference type="AlphaFoldDB" id="A0ABD2IMR9"/>
<evidence type="ECO:0000313" key="5">
    <source>
        <dbReference type="Proteomes" id="UP001620645"/>
    </source>
</evidence>
<keyword evidence="2" id="KW-0472">Membrane</keyword>
<dbReference type="EMBL" id="JBICCN010000326">
    <property type="protein sequence ID" value="KAL3077513.1"/>
    <property type="molecule type" value="Genomic_DNA"/>
</dbReference>
<feature type="chain" id="PRO_5044816798" evidence="3">
    <location>
        <begin position="29"/>
        <end position="448"/>
    </location>
</feature>
<gene>
    <name evidence="4" type="ORF">niasHS_012219</name>
</gene>
<sequence>MCFFSPIRFLSFSIAFAVGLFHSAVVRSQNAEFVGFNSFEFPKELSGNSSDSLFFTFAIPNNKSAPLNVTLSTEANSGIVLSAHLCAISPRSFSSSADWSLPSNGILAATARSDQFQSVLLRPASLPLSDQCPPTNRSSADQSALLLLLEVRSLVGGSRGTLAVRKNDAADGAMAFPAEGMPNELEEQSAEWSLIKGQQPLLLPIHGNCSVEDCSNLVRFSAHLAIRQGSVELALIQQCDNISNNGSLKETQKFFLLDNFVPGEYLRFMDIHFGDNGTANGTILRGNHSEHPLELSYCPLSAELNESHSSSYGNIQLIISSSSSQPSLVALSQLRTFNARHLTQPGKGPSIGHFALFVLLLVISLIFFGFLAVFLSRRFFLQQRRVHKENEEKQQQQKEGAHFEMDQMRENRPPSTISKREGAVAEVKINASALEERAIGGSNGGGWM</sequence>
<evidence type="ECO:0000256" key="1">
    <source>
        <dbReference type="SAM" id="MobiDB-lite"/>
    </source>
</evidence>
<evidence type="ECO:0000256" key="3">
    <source>
        <dbReference type="SAM" id="SignalP"/>
    </source>
</evidence>
<keyword evidence="5" id="KW-1185">Reference proteome</keyword>
<feature type="signal peptide" evidence="3">
    <location>
        <begin position="1"/>
        <end position="28"/>
    </location>
</feature>
<proteinExistence type="predicted"/>
<evidence type="ECO:0000313" key="4">
    <source>
        <dbReference type="EMBL" id="KAL3077513.1"/>
    </source>
</evidence>
<dbReference type="Proteomes" id="UP001620645">
    <property type="component" value="Unassembled WGS sequence"/>
</dbReference>
<keyword evidence="2" id="KW-0812">Transmembrane</keyword>
<organism evidence="4 5">
    <name type="scientific">Heterodera schachtii</name>
    <name type="common">Sugarbeet cyst nematode worm</name>
    <name type="synonym">Tylenchus schachtii</name>
    <dbReference type="NCBI Taxonomy" id="97005"/>
    <lineage>
        <taxon>Eukaryota</taxon>
        <taxon>Metazoa</taxon>
        <taxon>Ecdysozoa</taxon>
        <taxon>Nematoda</taxon>
        <taxon>Chromadorea</taxon>
        <taxon>Rhabditida</taxon>
        <taxon>Tylenchina</taxon>
        <taxon>Tylenchomorpha</taxon>
        <taxon>Tylenchoidea</taxon>
        <taxon>Heteroderidae</taxon>
        <taxon>Heteroderinae</taxon>
        <taxon>Heterodera</taxon>
    </lineage>
</organism>
<keyword evidence="3" id="KW-0732">Signal</keyword>
<keyword evidence="2" id="KW-1133">Transmembrane helix</keyword>
<reference evidence="4 5" key="1">
    <citation type="submission" date="2024-10" db="EMBL/GenBank/DDBJ databases">
        <authorList>
            <person name="Kim D."/>
        </authorList>
    </citation>
    <scope>NUCLEOTIDE SEQUENCE [LARGE SCALE GENOMIC DNA]</scope>
    <source>
        <strain evidence="4">Taebaek</strain>
    </source>
</reference>
<comment type="caution">
    <text evidence="4">The sequence shown here is derived from an EMBL/GenBank/DDBJ whole genome shotgun (WGS) entry which is preliminary data.</text>
</comment>
<name>A0ABD2IMR9_HETSC</name>
<feature type="region of interest" description="Disordered" evidence="1">
    <location>
        <begin position="389"/>
        <end position="418"/>
    </location>
</feature>
<protein>
    <submittedName>
        <fullName evidence="4">Uncharacterized protein</fullName>
    </submittedName>
</protein>
<feature type="transmembrane region" description="Helical" evidence="2">
    <location>
        <begin position="354"/>
        <end position="375"/>
    </location>
</feature>